<comment type="similarity">
    <text evidence="2">Belongs to the radical SAM superfamily. Biotin synthase family.</text>
</comment>
<feature type="binding site" evidence="13">
    <location>
        <position position="302"/>
    </location>
    <ligand>
        <name>[2Fe-2S] cluster</name>
        <dbReference type="ChEBI" id="CHEBI:190135"/>
    </ligand>
</feature>
<feature type="domain" description="Radical SAM core" evidence="14">
    <location>
        <begin position="78"/>
        <end position="307"/>
    </location>
</feature>
<dbReference type="FunFam" id="3.20.20.70:FF:000011">
    <property type="entry name" value="Biotin synthase"/>
    <property type="match status" value="1"/>
</dbReference>
<evidence type="ECO:0000256" key="4">
    <source>
        <dbReference type="ARBA" id="ARBA00022485"/>
    </source>
</evidence>
<comment type="caution">
    <text evidence="15">The sequence shown here is derived from an EMBL/GenBank/DDBJ whole genome shotgun (WGS) entry which is preliminary data.</text>
</comment>
<evidence type="ECO:0000256" key="7">
    <source>
        <dbReference type="ARBA" id="ARBA00022714"/>
    </source>
</evidence>
<keyword evidence="10 13" id="KW-0408">Iron</keyword>
<organism evidence="15 16">
    <name type="scientific">Saponaria officinalis</name>
    <name type="common">Common soapwort</name>
    <name type="synonym">Lychnis saponaria</name>
    <dbReference type="NCBI Taxonomy" id="3572"/>
    <lineage>
        <taxon>Eukaryota</taxon>
        <taxon>Viridiplantae</taxon>
        <taxon>Streptophyta</taxon>
        <taxon>Embryophyta</taxon>
        <taxon>Tracheophyta</taxon>
        <taxon>Spermatophyta</taxon>
        <taxon>Magnoliopsida</taxon>
        <taxon>eudicotyledons</taxon>
        <taxon>Gunneridae</taxon>
        <taxon>Pentapetalae</taxon>
        <taxon>Caryophyllales</taxon>
        <taxon>Caryophyllaceae</taxon>
        <taxon>Caryophylleae</taxon>
        <taxon>Saponaria</taxon>
    </lineage>
</organism>
<keyword evidence="8 13" id="KW-0479">Metal-binding</keyword>
<keyword evidence="5" id="KW-0808">Transferase</keyword>
<evidence type="ECO:0000313" key="15">
    <source>
        <dbReference type="EMBL" id="KAK9725084.1"/>
    </source>
</evidence>
<dbReference type="PIRSF" id="PIRSF001619">
    <property type="entry name" value="Biotin_synth"/>
    <property type="match status" value="1"/>
</dbReference>
<evidence type="ECO:0000256" key="6">
    <source>
        <dbReference type="ARBA" id="ARBA00022691"/>
    </source>
</evidence>
<dbReference type="InterPro" id="IPR058240">
    <property type="entry name" value="rSAM_sf"/>
</dbReference>
<proteinExistence type="inferred from homology"/>
<keyword evidence="11 13" id="KW-0411">Iron-sulfur</keyword>
<evidence type="ECO:0000256" key="12">
    <source>
        <dbReference type="ARBA" id="ARBA00034078"/>
    </source>
</evidence>
<name>A0AAW1L026_SAPOF</name>
<dbReference type="AlphaFoldDB" id="A0AAW1L026"/>
<evidence type="ECO:0000259" key="14">
    <source>
        <dbReference type="PROSITE" id="PS51918"/>
    </source>
</evidence>
<feature type="binding site" evidence="13">
    <location>
        <position position="100"/>
    </location>
    <ligand>
        <name>[4Fe-4S] cluster</name>
        <dbReference type="ChEBI" id="CHEBI:49883"/>
        <note>4Fe-4S-S-AdoMet</note>
    </ligand>
</feature>
<dbReference type="GO" id="GO:0005739">
    <property type="term" value="C:mitochondrion"/>
    <property type="evidence" value="ECO:0007669"/>
    <property type="project" value="TreeGrafter"/>
</dbReference>
<dbReference type="Pfam" id="PF06968">
    <property type="entry name" value="BATS"/>
    <property type="match status" value="1"/>
</dbReference>
<comment type="cofactor">
    <cofactor evidence="13">
        <name>[2Fe-2S] cluster</name>
        <dbReference type="ChEBI" id="CHEBI:190135"/>
    </cofactor>
    <text evidence="13">Binds 1 [2Fe-2S] cluster. The cluster is coordinated with 3 cysteines and 1 arginine.</text>
</comment>
<dbReference type="PROSITE" id="PS51918">
    <property type="entry name" value="RADICAL_SAM"/>
    <property type="match status" value="1"/>
</dbReference>
<evidence type="ECO:0000256" key="3">
    <source>
        <dbReference type="ARBA" id="ARBA00012236"/>
    </source>
</evidence>
<evidence type="ECO:0000256" key="11">
    <source>
        <dbReference type="ARBA" id="ARBA00023014"/>
    </source>
</evidence>
<comment type="pathway">
    <text evidence="1">Cofactor biosynthesis; biotin biosynthesis; biotin from 7,8-diaminononanoate: step 2/2.</text>
</comment>
<dbReference type="SFLD" id="SFLDG01278">
    <property type="entry name" value="biotin_synthase_like"/>
    <property type="match status" value="1"/>
</dbReference>
<dbReference type="PANTHER" id="PTHR22976">
    <property type="entry name" value="BIOTIN SYNTHASE"/>
    <property type="match status" value="1"/>
</dbReference>
<dbReference type="GO" id="GO:0046872">
    <property type="term" value="F:metal ion binding"/>
    <property type="evidence" value="ECO:0007669"/>
    <property type="project" value="UniProtKB-KW"/>
</dbReference>
<dbReference type="InterPro" id="IPR007197">
    <property type="entry name" value="rSAM"/>
</dbReference>
<reference evidence="15" key="1">
    <citation type="submission" date="2024-03" db="EMBL/GenBank/DDBJ databases">
        <title>WGS assembly of Saponaria officinalis var. Norfolk2.</title>
        <authorList>
            <person name="Jenkins J."/>
            <person name="Shu S."/>
            <person name="Grimwood J."/>
            <person name="Barry K."/>
            <person name="Goodstein D."/>
            <person name="Schmutz J."/>
            <person name="Leebens-Mack J."/>
            <person name="Osbourn A."/>
        </authorList>
    </citation>
    <scope>NUCLEOTIDE SEQUENCE [LARGE SCALE GENOMIC DNA]</scope>
    <source>
        <strain evidence="15">JIC</strain>
    </source>
</reference>
<protein>
    <recommendedName>
        <fullName evidence="3">biotin synthase</fullName>
        <ecNumber evidence="3">2.8.1.6</ecNumber>
    </recommendedName>
</protein>
<dbReference type="SMART" id="SM00876">
    <property type="entry name" value="BATS"/>
    <property type="match status" value="1"/>
</dbReference>
<dbReference type="PANTHER" id="PTHR22976:SF2">
    <property type="entry name" value="BIOTIN SYNTHASE, MITOCHONDRIAL"/>
    <property type="match status" value="1"/>
</dbReference>
<feature type="binding site" evidence="13">
    <location>
        <position position="137"/>
    </location>
    <ligand>
        <name>[2Fe-2S] cluster</name>
        <dbReference type="ChEBI" id="CHEBI:190135"/>
    </ligand>
</feature>
<dbReference type="InterPro" id="IPR024177">
    <property type="entry name" value="Biotin_synthase"/>
</dbReference>
<dbReference type="SFLD" id="SFLDF00272">
    <property type="entry name" value="biotin_synthase"/>
    <property type="match status" value="1"/>
</dbReference>
<dbReference type="Proteomes" id="UP001443914">
    <property type="component" value="Unassembled WGS sequence"/>
</dbReference>
<dbReference type="GO" id="GO:0051539">
    <property type="term" value="F:4 iron, 4 sulfur cluster binding"/>
    <property type="evidence" value="ECO:0007669"/>
    <property type="project" value="UniProtKB-KW"/>
</dbReference>
<dbReference type="NCBIfam" id="TIGR00433">
    <property type="entry name" value="bioB"/>
    <property type="match status" value="1"/>
</dbReference>
<dbReference type="SMART" id="SM00729">
    <property type="entry name" value="Elp3"/>
    <property type="match status" value="1"/>
</dbReference>
<keyword evidence="16" id="KW-1185">Reference proteome</keyword>
<dbReference type="GO" id="GO:0051537">
    <property type="term" value="F:2 iron, 2 sulfur cluster binding"/>
    <property type="evidence" value="ECO:0007669"/>
    <property type="project" value="UniProtKB-KW"/>
</dbReference>
<feature type="binding site" evidence="13">
    <location>
        <position position="93"/>
    </location>
    <ligand>
        <name>[4Fe-4S] cluster</name>
        <dbReference type="ChEBI" id="CHEBI:49883"/>
        <note>4Fe-4S-S-AdoMet</note>
    </ligand>
</feature>
<dbReference type="EC" id="2.8.1.6" evidence="3"/>
<evidence type="ECO:0000256" key="2">
    <source>
        <dbReference type="ARBA" id="ARBA00010765"/>
    </source>
</evidence>
<keyword evidence="4 13" id="KW-0004">4Fe-4S</keyword>
<dbReference type="Pfam" id="PF04055">
    <property type="entry name" value="Radical_SAM"/>
    <property type="match status" value="1"/>
</dbReference>
<dbReference type="SFLD" id="SFLDG01060">
    <property type="entry name" value="BATS_domain_containing"/>
    <property type="match status" value="1"/>
</dbReference>
<dbReference type="InterPro" id="IPR013785">
    <property type="entry name" value="Aldolase_TIM"/>
</dbReference>
<evidence type="ECO:0000256" key="13">
    <source>
        <dbReference type="PIRSR" id="PIRSR001619-1"/>
    </source>
</evidence>
<accession>A0AAW1L026</accession>
<evidence type="ECO:0000256" key="5">
    <source>
        <dbReference type="ARBA" id="ARBA00022679"/>
    </source>
</evidence>
<sequence length="375" mass="41507">MYLRRSIRSIVRVPISGIYCCGFSTYTPSAAAVLAEKTIKNGVRHDWTRDEIKSIYDSPILDLLFHGAQVHRHAHNFREVQQCTLLSIKTGGCSEDCSYCPQSSRYGTGVKAQRLMNKDAVIESAKKAKEAGSTRFCMGAAWRDTVGRKTNFNQILDYVKEIREMGMEVCCTLGMLEKQQAEDLKKAGLTAYNHNLDTSREYYPNIITTRSYDERLQTLEFVREAGINVCCGGIIGLGESAEDRVGLLHTLATLPSHPESVPINALIAVKGTPLQDQKPVEIWEMIRMIATARIVMPNAMVRLSAGRVRFSVPEQALCFLAGANSIFTGEKLLTTANNDFDADQDMFKVLGLLPKPPTLDDAEIDDREAVASSSG</sequence>
<feature type="binding site" evidence="13">
    <location>
        <position position="170"/>
    </location>
    <ligand>
        <name>[2Fe-2S] cluster</name>
        <dbReference type="ChEBI" id="CHEBI:190135"/>
    </ligand>
</feature>
<keyword evidence="7 13" id="KW-0001">2Fe-2S</keyword>
<comment type="cofactor">
    <cofactor evidence="12">
        <name>[2Fe-2S] cluster</name>
        <dbReference type="ChEBI" id="CHEBI:190135"/>
    </cofactor>
</comment>
<dbReference type="SUPFAM" id="SSF102114">
    <property type="entry name" value="Radical SAM enzymes"/>
    <property type="match status" value="1"/>
</dbReference>
<evidence type="ECO:0000256" key="8">
    <source>
        <dbReference type="ARBA" id="ARBA00022723"/>
    </source>
</evidence>
<feature type="binding site" evidence="13">
    <location>
        <position position="97"/>
    </location>
    <ligand>
        <name>[4Fe-4S] cluster</name>
        <dbReference type="ChEBI" id="CHEBI:49883"/>
        <note>4Fe-4S-S-AdoMet</note>
    </ligand>
</feature>
<dbReference type="InterPro" id="IPR010722">
    <property type="entry name" value="BATS_dom"/>
</dbReference>
<gene>
    <name evidence="15" type="ORF">RND81_05G121400</name>
</gene>
<keyword evidence="6 13" id="KW-0949">S-adenosyl-L-methionine</keyword>
<dbReference type="GO" id="GO:0004076">
    <property type="term" value="F:biotin synthase activity"/>
    <property type="evidence" value="ECO:0007669"/>
    <property type="project" value="UniProtKB-EC"/>
</dbReference>
<dbReference type="CDD" id="cd01335">
    <property type="entry name" value="Radical_SAM"/>
    <property type="match status" value="1"/>
</dbReference>
<evidence type="ECO:0000256" key="1">
    <source>
        <dbReference type="ARBA" id="ARBA00004942"/>
    </source>
</evidence>
<comment type="cofactor">
    <cofactor evidence="13">
        <name>[4Fe-4S] cluster</name>
        <dbReference type="ChEBI" id="CHEBI:49883"/>
    </cofactor>
    <text evidence="13">Binds 1 [4Fe-4S] cluster. The cluster is coordinated with 3 cysteines and an exchangeable S-adenosyl-L-methionine.</text>
</comment>
<keyword evidence="9" id="KW-0093">Biotin biosynthesis</keyword>
<dbReference type="SFLD" id="SFLDS00029">
    <property type="entry name" value="Radical_SAM"/>
    <property type="match status" value="1"/>
</dbReference>
<dbReference type="Gene3D" id="3.20.20.70">
    <property type="entry name" value="Aldolase class I"/>
    <property type="match status" value="1"/>
</dbReference>
<feature type="binding site" evidence="13">
    <location>
        <position position="230"/>
    </location>
    <ligand>
        <name>[2Fe-2S] cluster</name>
        <dbReference type="ChEBI" id="CHEBI:190135"/>
    </ligand>
</feature>
<dbReference type="InterPro" id="IPR002684">
    <property type="entry name" value="Biotin_synth/BioAB"/>
</dbReference>
<evidence type="ECO:0000313" key="16">
    <source>
        <dbReference type="Proteomes" id="UP001443914"/>
    </source>
</evidence>
<dbReference type="InterPro" id="IPR006638">
    <property type="entry name" value="Elp3/MiaA/NifB-like_rSAM"/>
</dbReference>
<evidence type="ECO:0000256" key="10">
    <source>
        <dbReference type="ARBA" id="ARBA00023004"/>
    </source>
</evidence>
<dbReference type="EMBL" id="JBDFQZ010000005">
    <property type="protein sequence ID" value="KAK9725084.1"/>
    <property type="molecule type" value="Genomic_DNA"/>
</dbReference>
<evidence type="ECO:0000256" key="9">
    <source>
        <dbReference type="ARBA" id="ARBA00022756"/>
    </source>
</evidence>
<dbReference type="HAMAP" id="MF_01694">
    <property type="entry name" value="BioB"/>
    <property type="match status" value="1"/>
</dbReference>
<dbReference type="GO" id="GO:0009102">
    <property type="term" value="P:biotin biosynthetic process"/>
    <property type="evidence" value="ECO:0007669"/>
    <property type="project" value="UniProtKB-KW"/>
</dbReference>